<dbReference type="AlphaFoldDB" id="A0A183DTJ9"/>
<accession>A0A183DTJ9</accession>
<reference evidence="3" key="1">
    <citation type="submission" date="2016-06" db="UniProtKB">
        <authorList>
            <consortium name="WormBaseParasite"/>
        </authorList>
    </citation>
    <scope>IDENTIFICATION</scope>
</reference>
<dbReference type="WBParaSite" id="GPUH_0001205401-mRNA-1">
    <property type="protein sequence ID" value="GPUH_0001205401-mRNA-1"/>
    <property type="gene ID" value="GPUH_0001205401"/>
</dbReference>
<sequence length="77" mass="8307">MDTSLLSTVVRAINHSSSDVKCVAALAVHHISARKLTVNEMKGAPREVLVDAYQTLQKALKETDLGLEPLSNIPNVP</sequence>
<dbReference type="OrthoDB" id="5148094at2759"/>
<name>A0A183DTJ9_9BILA</name>
<gene>
    <name evidence="1" type="ORF">GPUH_LOCUS12040</name>
</gene>
<protein>
    <submittedName>
        <fullName evidence="3">Adaptin_N domain-containing protein</fullName>
    </submittedName>
</protein>
<reference evidence="1 2" key="2">
    <citation type="submission" date="2018-11" db="EMBL/GenBank/DDBJ databases">
        <authorList>
            <consortium name="Pathogen Informatics"/>
        </authorList>
    </citation>
    <scope>NUCLEOTIDE SEQUENCE [LARGE SCALE GENOMIC DNA]</scope>
</reference>
<proteinExistence type="predicted"/>
<dbReference type="Proteomes" id="UP000271098">
    <property type="component" value="Unassembled WGS sequence"/>
</dbReference>
<dbReference type="EMBL" id="UYRT01078991">
    <property type="protein sequence ID" value="VDN19735.1"/>
    <property type="molecule type" value="Genomic_DNA"/>
</dbReference>
<evidence type="ECO:0000313" key="1">
    <source>
        <dbReference type="EMBL" id="VDN19735.1"/>
    </source>
</evidence>
<evidence type="ECO:0000313" key="3">
    <source>
        <dbReference type="WBParaSite" id="GPUH_0001205401-mRNA-1"/>
    </source>
</evidence>
<evidence type="ECO:0000313" key="2">
    <source>
        <dbReference type="Proteomes" id="UP000271098"/>
    </source>
</evidence>
<keyword evidence="2" id="KW-1185">Reference proteome</keyword>
<organism evidence="3">
    <name type="scientific">Gongylonema pulchrum</name>
    <dbReference type="NCBI Taxonomy" id="637853"/>
    <lineage>
        <taxon>Eukaryota</taxon>
        <taxon>Metazoa</taxon>
        <taxon>Ecdysozoa</taxon>
        <taxon>Nematoda</taxon>
        <taxon>Chromadorea</taxon>
        <taxon>Rhabditida</taxon>
        <taxon>Spirurina</taxon>
        <taxon>Spiruromorpha</taxon>
        <taxon>Spiruroidea</taxon>
        <taxon>Gongylonematidae</taxon>
        <taxon>Gongylonema</taxon>
    </lineage>
</organism>